<dbReference type="Pfam" id="PF20358">
    <property type="entry name" value="DUF6653"/>
    <property type="match status" value="1"/>
</dbReference>
<dbReference type="STRING" id="538381.GCA_001696535_00140"/>
<feature type="transmembrane region" description="Helical" evidence="1">
    <location>
        <begin position="64"/>
        <end position="83"/>
    </location>
</feature>
<evidence type="ECO:0000256" key="1">
    <source>
        <dbReference type="SAM" id="Phobius"/>
    </source>
</evidence>
<protein>
    <submittedName>
        <fullName evidence="2">Uncharacterized protein</fullName>
    </submittedName>
</protein>
<dbReference type="AlphaFoldDB" id="A0A285S937"/>
<accession>A0A285S937</accession>
<dbReference type="InterPro" id="IPR046595">
    <property type="entry name" value="DUF6653"/>
</dbReference>
<organism evidence="2 3">
    <name type="scientific">Stappia indica</name>
    <dbReference type="NCBI Taxonomy" id="538381"/>
    <lineage>
        <taxon>Bacteria</taxon>
        <taxon>Pseudomonadati</taxon>
        <taxon>Pseudomonadota</taxon>
        <taxon>Alphaproteobacteria</taxon>
        <taxon>Hyphomicrobiales</taxon>
        <taxon>Stappiaceae</taxon>
        <taxon>Stappia</taxon>
    </lineage>
</organism>
<dbReference type="EMBL" id="OBML01000004">
    <property type="protein sequence ID" value="SOC03795.1"/>
    <property type="molecule type" value="Genomic_DNA"/>
</dbReference>
<proteinExistence type="predicted"/>
<keyword evidence="3" id="KW-1185">Reference proteome</keyword>
<evidence type="ECO:0000313" key="3">
    <source>
        <dbReference type="Proteomes" id="UP000219331"/>
    </source>
</evidence>
<sequence length="205" mass="23369">MQQQKAQFRPKPARYSVYRPMNAGRLRMLGMDADVWHRHASGWSVWTRFATLPLLYLAVWSHGWFGWPLAGLSIATVCLWLWLNPRIFPPPRRLDTWHARATFGERVWINRAVVPIPSDDNRRAILLSLGTSAGFALGMWGAMTLNLSMVIFGTVVTYAAKMAFLAGMVALYDRMRDAHPVYRSWTVVPDNDNASRHDLARRSAS</sequence>
<feature type="transmembrane region" description="Helical" evidence="1">
    <location>
        <begin position="124"/>
        <end position="143"/>
    </location>
</feature>
<feature type="transmembrane region" description="Helical" evidence="1">
    <location>
        <begin position="149"/>
        <end position="172"/>
    </location>
</feature>
<dbReference type="RefSeq" id="WP_208980319.1">
    <property type="nucleotide sequence ID" value="NZ_JAJGNR010000005.1"/>
</dbReference>
<keyword evidence="1" id="KW-0812">Transmembrane</keyword>
<gene>
    <name evidence="2" type="ORF">SAMN05421512_104254</name>
</gene>
<keyword evidence="1" id="KW-0472">Membrane</keyword>
<keyword evidence="1" id="KW-1133">Transmembrane helix</keyword>
<name>A0A285S937_9HYPH</name>
<evidence type="ECO:0000313" key="2">
    <source>
        <dbReference type="EMBL" id="SOC03795.1"/>
    </source>
</evidence>
<dbReference type="Proteomes" id="UP000219331">
    <property type="component" value="Unassembled WGS sequence"/>
</dbReference>
<reference evidence="2 3" key="1">
    <citation type="submission" date="2017-08" db="EMBL/GenBank/DDBJ databases">
        <authorList>
            <person name="de Groot N.N."/>
        </authorList>
    </citation>
    <scope>NUCLEOTIDE SEQUENCE [LARGE SCALE GENOMIC DNA]</scope>
    <source>
        <strain evidence="2 3">USBA 352</strain>
    </source>
</reference>